<proteinExistence type="predicted"/>
<accession>A0AB40B5V5</accession>
<dbReference type="CDD" id="cd01650">
    <property type="entry name" value="RT_nLTR_like"/>
    <property type="match status" value="1"/>
</dbReference>
<dbReference type="InterPro" id="IPR026960">
    <property type="entry name" value="RVT-Znf"/>
</dbReference>
<dbReference type="PROSITE" id="PS50878">
    <property type="entry name" value="RT_POL"/>
    <property type="match status" value="1"/>
</dbReference>
<evidence type="ECO:0000259" key="1">
    <source>
        <dbReference type="PROSITE" id="PS50878"/>
    </source>
</evidence>
<name>A0AB40B5V5_DIOCR</name>
<keyword evidence="2" id="KW-1185">Reference proteome</keyword>
<feature type="domain" description="Reverse transcriptase" evidence="1">
    <location>
        <begin position="50"/>
        <end position="312"/>
    </location>
</feature>
<dbReference type="Proteomes" id="UP001515500">
    <property type="component" value="Chromosome 4"/>
</dbReference>
<dbReference type="AlphaFoldDB" id="A0AB40B5V5"/>
<dbReference type="GeneID" id="120258641"/>
<reference evidence="3" key="1">
    <citation type="submission" date="2025-08" db="UniProtKB">
        <authorList>
            <consortium name="RefSeq"/>
        </authorList>
    </citation>
    <scope>IDENTIFICATION</scope>
</reference>
<organism evidence="2 3">
    <name type="scientific">Dioscorea cayennensis subsp. rotundata</name>
    <name type="common">White Guinea yam</name>
    <name type="synonym">Dioscorea rotundata</name>
    <dbReference type="NCBI Taxonomy" id="55577"/>
    <lineage>
        <taxon>Eukaryota</taxon>
        <taxon>Viridiplantae</taxon>
        <taxon>Streptophyta</taxon>
        <taxon>Embryophyta</taxon>
        <taxon>Tracheophyta</taxon>
        <taxon>Spermatophyta</taxon>
        <taxon>Magnoliopsida</taxon>
        <taxon>Liliopsida</taxon>
        <taxon>Dioscoreales</taxon>
        <taxon>Dioscoreaceae</taxon>
        <taxon>Dioscorea</taxon>
    </lineage>
</organism>
<evidence type="ECO:0000313" key="3">
    <source>
        <dbReference type="RefSeq" id="XP_039122026.1"/>
    </source>
</evidence>
<dbReference type="RefSeq" id="XP_039122026.1">
    <property type="nucleotide sequence ID" value="XM_039266092.1"/>
</dbReference>
<evidence type="ECO:0000313" key="2">
    <source>
        <dbReference type="Proteomes" id="UP001515500"/>
    </source>
</evidence>
<dbReference type="InterPro" id="IPR000477">
    <property type="entry name" value="RT_dom"/>
</dbReference>
<dbReference type="InterPro" id="IPR043502">
    <property type="entry name" value="DNA/RNA_pol_sf"/>
</dbReference>
<sequence length="730" mass="83370">MERPFLMDEIKFAIFSLGGNKAPGPDGFPLYFFKLFWDTVKNDIFKLCEDFYFGRANLERINWANLALIPKVESPELLGDYRPISLINSTLKIISKLLAIRLSKGRCILDNVVVVEELIFSMQKRRLPGFVLKVDFAKAFDLVDWDFLLNLLRAKGFGDRWVNLIEKILVSSKANVLINGSPNGYIRYHRGLRQGDPLSPLLFVLVSDVLSEMFNHALVSKIFIGVPLGPLKSRCNLQYVDDLLILITGGLEDLRIVKLILFLFEGMSGLHANFAKTCLYSSNSRVLPDAAAAATLNCTSWRLPVTYLGIPISGGKPRKQDWEGIITKIRRRLSSWKVKQLSIGGRLMLVNSVLFALPTTYWMSIFRLPSWGEGVFLLEGSIDGLPALRCCFKREIYSSAETLFWKDRWLNGRAPMFVWQDIFNSCTQQNASFNELESLLDEQPFCEDVDVADIQEQRRTRRHDENNKKRWSLNGNGQFTVKSFYNFLNDGGLRCNVAKIMWKSNCPKKINIFNWLVWKNKVLSLENLELRRCNNLPTATCVMCHTNMESVDHLFLHCSLANEVWVFFCRLLSVPEPPDSMHLIWSSWRNSVRPEARLSVDFPVKALTWNIWLARNDRIFNAKILPTHCIIININRMLLSWFDALANSAKEKLEDSMSKVKRSLEFLGSRSQLVGEGYTCRGGTRSCHGLVRPVAYVLRGNCVSSGGLLFCVALVHLLWCEGFCYSFVSV</sequence>
<dbReference type="SUPFAM" id="SSF56672">
    <property type="entry name" value="DNA/RNA polymerases"/>
    <property type="match status" value="1"/>
</dbReference>
<dbReference type="PANTHER" id="PTHR33116:SF78">
    <property type="entry name" value="OS12G0587133 PROTEIN"/>
    <property type="match status" value="1"/>
</dbReference>
<dbReference type="PANTHER" id="PTHR33116">
    <property type="entry name" value="REVERSE TRANSCRIPTASE ZINC-BINDING DOMAIN-CONTAINING PROTEIN-RELATED-RELATED"/>
    <property type="match status" value="1"/>
</dbReference>
<dbReference type="Pfam" id="PF13966">
    <property type="entry name" value="zf-RVT"/>
    <property type="match status" value="1"/>
</dbReference>
<dbReference type="Pfam" id="PF00078">
    <property type="entry name" value="RVT_1"/>
    <property type="match status" value="1"/>
</dbReference>
<gene>
    <name evidence="3" type="primary">LOC120258641</name>
</gene>
<protein>
    <submittedName>
        <fullName evidence="3">Uncharacterized protein LOC120258641</fullName>
    </submittedName>
</protein>